<keyword evidence="2" id="KW-1185">Reference proteome</keyword>
<dbReference type="RefSeq" id="WP_256506393.1">
    <property type="nucleotide sequence ID" value="NZ_CP101740.1"/>
</dbReference>
<proteinExistence type="predicted"/>
<evidence type="ECO:0000313" key="2">
    <source>
        <dbReference type="Proteomes" id="UP001058533"/>
    </source>
</evidence>
<protein>
    <recommendedName>
        <fullName evidence="3">TIGR02391 family protein</fullName>
    </recommendedName>
</protein>
<evidence type="ECO:0000313" key="1">
    <source>
        <dbReference type="EMBL" id="UUL82555.1"/>
    </source>
</evidence>
<evidence type="ECO:0008006" key="3">
    <source>
        <dbReference type="Google" id="ProtNLM"/>
    </source>
</evidence>
<gene>
    <name evidence="1" type="ORF">NMP03_15515</name>
</gene>
<reference evidence="1" key="1">
    <citation type="submission" date="2022-07" db="EMBL/GenBank/DDBJ databases">
        <title>Sphingomonas sp. nov., a novel bacterium isolated from the north slope of the Mount Everest.</title>
        <authorList>
            <person name="Cui X."/>
            <person name="Liu Y."/>
        </authorList>
    </citation>
    <scope>NUCLEOTIDE SEQUENCE</scope>
    <source>
        <strain evidence="1">S5-59</strain>
    </source>
</reference>
<organism evidence="1 2">
    <name type="scientific">Sphingomonas qomolangmaensis</name>
    <dbReference type="NCBI Taxonomy" id="2918765"/>
    <lineage>
        <taxon>Bacteria</taxon>
        <taxon>Pseudomonadati</taxon>
        <taxon>Pseudomonadota</taxon>
        <taxon>Alphaproteobacteria</taxon>
        <taxon>Sphingomonadales</taxon>
        <taxon>Sphingomonadaceae</taxon>
        <taxon>Sphingomonas</taxon>
    </lineage>
</organism>
<dbReference type="EMBL" id="CP101740">
    <property type="protein sequence ID" value="UUL82555.1"/>
    <property type="molecule type" value="Genomic_DNA"/>
</dbReference>
<sequence length="270" mass="29547">MIVTACDIMNFIGTNAEIEGLVLEYDLLDQVASGGSVAKTMLNLKKFAVLNASHRVMTDRGERPLAAVLVDKAIEIARKERRAAALLEKLERYLNLDGYSLMFSAVDGLFDTRKVPSGFTISMPAFVELPESASEVDLLLDANGFEVAMRHLDSARENITQRDWEAANGQCRTFLEALTDAIADDLYGAEAASLQGGLAKRRLLADRGFLSRAKHEFGEGNGHAFLPGLAKLLHPDGAHPGISNQSDALFRLQAVVVTARWLLKRHEAVR</sequence>
<name>A0ABY5L6H0_9SPHN</name>
<dbReference type="Proteomes" id="UP001058533">
    <property type="component" value="Chromosome"/>
</dbReference>
<accession>A0ABY5L6H0</accession>